<dbReference type="EMBL" id="AZDA01000093">
    <property type="protein sequence ID" value="KRK34118.1"/>
    <property type="molecule type" value="Genomic_DNA"/>
</dbReference>
<protein>
    <recommendedName>
        <fullName evidence="3">TPR repeat-containing protein</fullName>
    </recommendedName>
</protein>
<organism evidence="1 2">
    <name type="scientific">Loigolactobacillus bifermentans DSM 20003</name>
    <dbReference type="NCBI Taxonomy" id="1423726"/>
    <lineage>
        <taxon>Bacteria</taxon>
        <taxon>Bacillati</taxon>
        <taxon>Bacillota</taxon>
        <taxon>Bacilli</taxon>
        <taxon>Lactobacillales</taxon>
        <taxon>Lactobacillaceae</taxon>
        <taxon>Loigolactobacillus</taxon>
    </lineage>
</organism>
<evidence type="ECO:0000313" key="1">
    <source>
        <dbReference type="EMBL" id="KRK34118.1"/>
    </source>
</evidence>
<sequence length="311" mass="35758">MGEKYPFPTSPTDLERLAQQAVAQADWATACQLYQQLYQAEPSFEHNQQLAAVLAQDEQFQLAYALQTEYLTDYQQATSEIQQAAFKRVLAAQQFVAAYRWRTWLPQAQQVAALQEIQLAERHYQQQAQAPIAQLERDLFHIDEQPIYQQLILLKQAQQLPLAHFKTVMARLLVNPFLHPLMRATSLEMLVQIKCTTSFTFETIQQQQITVVPATLVEILQVPVIQTLKERLTATLGTTDPIMTQALQETIDLHAAYLYPLASQIMTEPADDWLAVYQAVYQQQKTSLTTKQQQILDWQQRLDRLTAQLNL</sequence>
<gene>
    <name evidence="1" type="ORF">FC07_GL000680</name>
</gene>
<dbReference type="OrthoDB" id="1655898at2"/>
<evidence type="ECO:0000313" key="2">
    <source>
        <dbReference type="Proteomes" id="UP000051461"/>
    </source>
</evidence>
<dbReference type="RefSeq" id="WP_057905109.1">
    <property type="nucleotide sequence ID" value="NZ_AZDA01000093.1"/>
</dbReference>
<dbReference type="AlphaFoldDB" id="A0A0R1GJ24"/>
<dbReference type="PATRIC" id="fig|1423726.3.peg.702"/>
<name>A0A0R1GJ24_9LACO</name>
<dbReference type="STRING" id="1423726.FC07_GL000680"/>
<reference evidence="1 2" key="1">
    <citation type="journal article" date="2015" name="Genome Announc.">
        <title>Expanding the biotechnology potential of lactobacilli through comparative genomics of 213 strains and associated genera.</title>
        <authorList>
            <person name="Sun Z."/>
            <person name="Harris H.M."/>
            <person name="McCann A."/>
            <person name="Guo C."/>
            <person name="Argimon S."/>
            <person name="Zhang W."/>
            <person name="Yang X."/>
            <person name="Jeffery I.B."/>
            <person name="Cooney J.C."/>
            <person name="Kagawa T.F."/>
            <person name="Liu W."/>
            <person name="Song Y."/>
            <person name="Salvetti E."/>
            <person name="Wrobel A."/>
            <person name="Rasinkangas P."/>
            <person name="Parkhill J."/>
            <person name="Rea M.C."/>
            <person name="O'Sullivan O."/>
            <person name="Ritari J."/>
            <person name="Douillard F.P."/>
            <person name="Paul Ross R."/>
            <person name="Yang R."/>
            <person name="Briner A.E."/>
            <person name="Felis G.E."/>
            <person name="de Vos W.M."/>
            <person name="Barrangou R."/>
            <person name="Klaenhammer T.R."/>
            <person name="Caufield P.W."/>
            <person name="Cui Y."/>
            <person name="Zhang H."/>
            <person name="O'Toole P.W."/>
        </authorList>
    </citation>
    <scope>NUCLEOTIDE SEQUENCE [LARGE SCALE GENOMIC DNA]</scope>
    <source>
        <strain evidence="1 2">DSM 20003</strain>
    </source>
</reference>
<keyword evidence="2" id="KW-1185">Reference proteome</keyword>
<dbReference type="Proteomes" id="UP000051461">
    <property type="component" value="Unassembled WGS sequence"/>
</dbReference>
<evidence type="ECO:0008006" key="3">
    <source>
        <dbReference type="Google" id="ProtNLM"/>
    </source>
</evidence>
<accession>A0A0R1GJ24</accession>
<comment type="caution">
    <text evidence="1">The sequence shown here is derived from an EMBL/GenBank/DDBJ whole genome shotgun (WGS) entry which is preliminary data.</text>
</comment>
<proteinExistence type="predicted"/>